<feature type="non-terminal residue" evidence="2">
    <location>
        <position position="1"/>
    </location>
</feature>
<name>A0ABR0M8N6_9PEZI</name>
<feature type="region of interest" description="Disordered" evidence="1">
    <location>
        <begin position="62"/>
        <end position="339"/>
    </location>
</feature>
<feature type="compositionally biased region" description="Basic and acidic residues" evidence="1">
    <location>
        <begin position="139"/>
        <end position="155"/>
    </location>
</feature>
<feature type="compositionally biased region" description="Polar residues" evidence="1">
    <location>
        <begin position="160"/>
        <end position="169"/>
    </location>
</feature>
<accession>A0ABR0M8N6</accession>
<evidence type="ECO:0000256" key="1">
    <source>
        <dbReference type="SAM" id="MobiDB-lite"/>
    </source>
</evidence>
<evidence type="ECO:0000313" key="3">
    <source>
        <dbReference type="Proteomes" id="UP001357485"/>
    </source>
</evidence>
<feature type="compositionally biased region" description="Polar residues" evidence="1">
    <location>
        <begin position="83"/>
        <end position="101"/>
    </location>
</feature>
<sequence>DSDEEILEDSNSRANEMDYSYTVLQTQDSPDDGEMLGTVFGYSYNPVNSALSRDEARYMLEVQRKRSPEMGSPTLPGRRLGMGQNTTKGSDQFRQISQLNLQGKDASELKSESSDAISAILPGPPQASESSPANLPIHTRSDSEEASEQLHHDLLRFTQGHPTQNQPRSSSPPAPTKLERTHHSSRPATEDGLDKPVLSSQPDYDFPYHSATTHVRPSQASTVDITQINTSSSSRRTQPRHHRHNHHQQQYLLSSSPPHKLRSSSITIPSSPLLSSPVVAACSHKTQSAPRRRKAEHRREREGEGDAEPALTLTSSQLLPDSLLDFSLPLPPPLTDDEE</sequence>
<dbReference type="EMBL" id="JAVRRA010000529">
    <property type="protein sequence ID" value="KAK5286335.1"/>
    <property type="molecule type" value="Genomic_DNA"/>
</dbReference>
<organism evidence="2 3">
    <name type="scientific">Cryomyces antarcticus</name>
    <dbReference type="NCBI Taxonomy" id="329879"/>
    <lineage>
        <taxon>Eukaryota</taxon>
        <taxon>Fungi</taxon>
        <taxon>Dikarya</taxon>
        <taxon>Ascomycota</taxon>
        <taxon>Pezizomycotina</taxon>
        <taxon>Dothideomycetes</taxon>
        <taxon>Dothideomycetes incertae sedis</taxon>
        <taxon>Cryomyces</taxon>
    </lineage>
</organism>
<feature type="compositionally biased region" description="Basic and acidic residues" evidence="1">
    <location>
        <begin position="177"/>
        <end position="194"/>
    </location>
</feature>
<reference evidence="2 3" key="1">
    <citation type="submission" date="2023-08" db="EMBL/GenBank/DDBJ databases">
        <title>Black Yeasts Isolated from many extreme environments.</title>
        <authorList>
            <person name="Coleine C."/>
            <person name="Stajich J.E."/>
            <person name="Selbmann L."/>
        </authorList>
    </citation>
    <scope>NUCLEOTIDE SEQUENCE [LARGE SCALE GENOMIC DNA]</scope>
    <source>
        <strain evidence="2 3">CCFEE 536</strain>
    </source>
</reference>
<feature type="compositionally biased region" description="Polar residues" evidence="1">
    <location>
        <begin position="210"/>
        <end position="234"/>
    </location>
</feature>
<proteinExistence type="predicted"/>
<feature type="compositionally biased region" description="Basic residues" evidence="1">
    <location>
        <begin position="237"/>
        <end position="247"/>
    </location>
</feature>
<feature type="compositionally biased region" description="Low complexity" evidence="1">
    <location>
        <begin position="248"/>
        <end position="277"/>
    </location>
</feature>
<keyword evidence="3" id="KW-1185">Reference proteome</keyword>
<feature type="compositionally biased region" description="Pro residues" evidence="1">
    <location>
        <begin position="329"/>
        <end position="339"/>
    </location>
</feature>
<feature type="compositionally biased region" description="Low complexity" evidence="1">
    <location>
        <begin position="308"/>
        <end position="328"/>
    </location>
</feature>
<comment type="caution">
    <text evidence="2">The sequence shown here is derived from an EMBL/GenBank/DDBJ whole genome shotgun (WGS) entry which is preliminary data.</text>
</comment>
<evidence type="ECO:0000313" key="2">
    <source>
        <dbReference type="EMBL" id="KAK5286335.1"/>
    </source>
</evidence>
<protein>
    <submittedName>
        <fullName evidence="2">Uncharacterized protein</fullName>
    </submittedName>
</protein>
<dbReference type="Proteomes" id="UP001357485">
    <property type="component" value="Unassembled WGS sequence"/>
</dbReference>
<gene>
    <name evidence="2" type="ORF">LTR16_004208</name>
</gene>